<protein>
    <recommendedName>
        <fullName evidence="4">TolC family protein</fullName>
    </recommendedName>
</protein>
<organism evidence="2 3">
    <name type="scientific">Dankookia rubra</name>
    <dbReference type="NCBI Taxonomy" id="1442381"/>
    <lineage>
        <taxon>Bacteria</taxon>
        <taxon>Pseudomonadati</taxon>
        <taxon>Pseudomonadota</taxon>
        <taxon>Alphaproteobacteria</taxon>
        <taxon>Acetobacterales</taxon>
        <taxon>Roseomonadaceae</taxon>
        <taxon>Dankookia</taxon>
    </lineage>
</organism>
<dbReference type="OrthoDB" id="8432665at2"/>
<feature type="chain" id="PRO_5020214897" description="TolC family protein" evidence="1">
    <location>
        <begin position="23"/>
        <end position="361"/>
    </location>
</feature>
<reference evidence="2 3" key="1">
    <citation type="journal article" date="2016" name="J. Microbiol.">
        <title>Dankookia rubra gen. nov., sp. nov., an alphaproteobacterium isolated from sediment of a shallow stream.</title>
        <authorList>
            <person name="Kim W.H."/>
            <person name="Kim D.H."/>
            <person name="Kang K."/>
            <person name="Ahn T.Y."/>
        </authorList>
    </citation>
    <scope>NUCLEOTIDE SEQUENCE [LARGE SCALE GENOMIC DNA]</scope>
    <source>
        <strain evidence="2 3">JCM30602</strain>
    </source>
</reference>
<gene>
    <name evidence="2" type="ORF">E2C06_18280</name>
</gene>
<dbReference type="Proteomes" id="UP000295096">
    <property type="component" value="Unassembled WGS sequence"/>
</dbReference>
<comment type="caution">
    <text evidence="2">The sequence shown here is derived from an EMBL/GenBank/DDBJ whole genome shotgun (WGS) entry which is preliminary data.</text>
</comment>
<feature type="signal peptide" evidence="1">
    <location>
        <begin position="1"/>
        <end position="22"/>
    </location>
</feature>
<proteinExistence type="predicted"/>
<accession>A0A4R5QDZ2</accession>
<dbReference type="RefSeq" id="WP_133290053.1">
    <property type="nucleotide sequence ID" value="NZ_SMSJ01000025.1"/>
</dbReference>
<keyword evidence="3" id="KW-1185">Reference proteome</keyword>
<sequence>MRKALLAATALASVTLAPLASARAEVFDTAAIVELIRNTVAGFTQTANYLKGQIAAQQQVADASNTAMARFQRNVRSAQIRDEHIATPAACESLDNGQAIAVGAGQSWIVATSLTSVANRRREAGPETPAWHGEGHAAADRARLHRNRYCSELEAAEGVCQLTDRPNGDIRSASMTGGLSYGPRPENINAAIDFSIMALQPVPLRALRGDELRAAQSQDIKLWRDRYLANMSLAQDVHTRYIARRAETVTLTPAQRAQQQAQGLIVTERGSWLQAAELEVNRRMSGRAWNAAIWRMPPASVLREIASMQALGLHLQMETLRVQEDVANTNAALLAARVESDTGRPQDAFKRLSTLPTPQVR</sequence>
<keyword evidence="1" id="KW-0732">Signal</keyword>
<evidence type="ECO:0000256" key="1">
    <source>
        <dbReference type="SAM" id="SignalP"/>
    </source>
</evidence>
<name>A0A4R5QDZ2_9PROT</name>
<evidence type="ECO:0008006" key="4">
    <source>
        <dbReference type="Google" id="ProtNLM"/>
    </source>
</evidence>
<evidence type="ECO:0000313" key="2">
    <source>
        <dbReference type="EMBL" id="TDH61186.1"/>
    </source>
</evidence>
<dbReference type="EMBL" id="SMSJ01000025">
    <property type="protein sequence ID" value="TDH61186.1"/>
    <property type="molecule type" value="Genomic_DNA"/>
</dbReference>
<evidence type="ECO:0000313" key="3">
    <source>
        <dbReference type="Proteomes" id="UP000295096"/>
    </source>
</evidence>
<dbReference type="AlphaFoldDB" id="A0A4R5QDZ2"/>